<dbReference type="PANTHER" id="PTHR32204:SF0">
    <property type="entry name" value="ATPASE RAVA"/>
    <property type="match status" value="1"/>
</dbReference>
<gene>
    <name evidence="2" type="ORF">KIH39_08230</name>
</gene>
<proteinExistence type="predicted"/>
<dbReference type="Proteomes" id="UP000676194">
    <property type="component" value="Chromosome"/>
</dbReference>
<dbReference type="EMBL" id="CP074694">
    <property type="protein sequence ID" value="QVL34881.1"/>
    <property type="molecule type" value="Genomic_DNA"/>
</dbReference>
<dbReference type="InterPro" id="IPR050513">
    <property type="entry name" value="RavA_ATPases"/>
</dbReference>
<dbReference type="InterPro" id="IPR045427">
    <property type="entry name" value="MoxR"/>
</dbReference>
<evidence type="ECO:0000313" key="2">
    <source>
        <dbReference type="EMBL" id="QVL34881.1"/>
    </source>
</evidence>
<dbReference type="InterPro" id="IPR027417">
    <property type="entry name" value="P-loop_NTPase"/>
</dbReference>
<evidence type="ECO:0000313" key="3">
    <source>
        <dbReference type="Proteomes" id="UP000676194"/>
    </source>
</evidence>
<feature type="domain" description="MoxR" evidence="1">
    <location>
        <begin position="2"/>
        <end position="55"/>
    </location>
</feature>
<dbReference type="Gene3D" id="3.40.50.300">
    <property type="entry name" value="P-loop containing nucleotide triphosphate hydrolases"/>
    <property type="match status" value="1"/>
</dbReference>
<dbReference type="KEGG" id="tsph:KIH39_08230"/>
<dbReference type="AlphaFoldDB" id="A0A8E6BBU4"/>
<sequence>MLLTKFTVPEEVFGPISIQGLKEDRFQRITNGKLPEADFAFVDEVFKASSAILNT</sequence>
<dbReference type="Pfam" id="PF20030">
    <property type="entry name" value="bpMoxR"/>
    <property type="match status" value="1"/>
</dbReference>
<accession>A0A8E6BBU4</accession>
<evidence type="ECO:0000259" key="1">
    <source>
        <dbReference type="Pfam" id="PF20030"/>
    </source>
</evidence>
<reference evidence="2" key="1">
    <citation type="submission" date="2021-05" db="EMBL/GenBank/DDBJ databases">
        <title>Complete genome sequence of the cellulolytic planctomycete Telmatocola sphagniphila SP2T and characterization of the first cellulase from planctomycetes.</title>
        <authorList>
            <person name="Rakitin A.L."/>
            <person name="Beletsky A.V."/>
            <person name="Naumoff D.G."/>
            <person name="Kulichevskaya I.S."/>
            <person name="Mardanov A.V."/>
            <person name="Ravin N.V."/>
            <person name="Dedysh S.N."/>
        </authorList>
    </citation>
    <scope>NUCLEOTIDE SEQUENCE</scope>
    <source>
        <strain evidence="2">SP2T</strain>
    </source>
</reference>
<dbReference type="PANTHER" id="PTHR32204">
    <property type="entry name" value="ATPASE RAVA"/>
    <property type="match status" value="1"/>
</dbReference>
<protein>
    <submittedName>
        <fullName evidence="2">AAA family ATPase</fullName>
    </submittedName>
</protein>
<organism evidence="2 3">
    <name type="scientific">Telmatocola sphagniphila</name>
    <dbReference type="NCBI Taxonomy" id="1123043"/>
    <lineage>
        <taxon>Bacteria</taxon>
        <taxon>Pseudomonadati</taxon>
        <taxon>Planctomycetota</taxon>
        <taxon>Planctomycetia</taxon>
        <taxon>Gemmatales</taxon>
        <taxon>Gemmataceae</taxon>
    </lineage>
</organism>
<keyword evidence="3" id="KW-1185">Reference proteome</keyword>
<name>A0A8E6BBU4_9BACT</name>